<dbReference type="InterPro" id="IPR053163">
    <property type="entry name" value="HTH-type_regulator_Rgg"/>
</dbReference>
<dbReference type="SUPFAM" id="SSF48452">
    <property type="entry name" value="TPR-like"/>
    <property type="match status" value="1"/>
</dbReference>
<dbReference type="EMBL" id="JBHLTP010000005">
    <property type="protein sequence ID" value="MFC0523601.1"/>
    <property type="molecule type" value="Genomic_DNA"/>
</dbReference>
<dbReference type="InterPro" id="IPR019734">
    <property type="entry name" value="TPR_rpt"/>
</dbReference>
<dbReference type="Pfam" id="PF18768">
    <property type="entry name" value="RNPP_C"/>
    <property type="match status" value="1"/>
</dbReference>
<dbReference type="SMART" id="SM00530">
    <property type="entry name" value="HTH_XRE"/>
    <property type="match status" value="1"/>
</dbReference>
<dbReference type="PANTHER" id="PTHR37038">
    <property type="entry name" value="TRANSCRIPTIONAL REGULATOR-RELATED"/>
    <property type="match status" value="1"/>
</dbReference>
<accession>A0ABV6LMG1</accession>
<dbReference type="Gene3D" id="1.25.40.10">
    <property type="entry name" value="Tetratricopeptide repeat domain"/>
    <property type="match status" value="1"/>
</dbReference>
<dbReference type="Pfam" id="PF01381">
    <property type="entry name" value="HTH_3"/>
    <property type="match status" value="1"/>
</dbReference>
<dbReference type="SMART" id="SM00028">
    <property type="entry name" value="TPR"/>
    <property type="match status" value="4"/>
</dbReference>
<evidence type="ECO:0000313" key="2">
    <source>
        <dbReference type="EMBL" id="MFC0523601.1"/>
    </source>
</evidence>
<sequence>MDISFSNLGGVIREIREILGITQGELCNGICTQSHMSKIENGDVIPNAVTMYMISLRLGIDTSSIFNLTASHSIDFQINFFYNIRKLIRKKEYEKVLRMIKREEHNPAFNHDTHQQFLKWNKAICTYHISGKPKESIKMLQEALHLTLQHKKFHNNQEISILNSIGVIYFENKEYRNAVKVHEETLNNIKKSPFKKNLVKEQIRIYYNLAKAKTHMREFEVSVQTCEKGIHLCLDHEILYLLGELYYQVGYNYYLTTQVEECCAYFQKAIHIFNITEQQSYISYIEKLVKEVKEDSQPTHFDTE</sequence>
<dbReference type="SUPFAM" id="SSF47413">
    <property type="entry name" value="lambda repressor-like DNA-binding domains"/>
    <property type="match status" value="1"/>
</dbReference>
<dbReference type="CDD" id="cd00093">
    <property type="entry name" value="HTH_XRE"/>
    <property type="match status" value="1"/>
</dbReference>
<comment type="caution">
    <text evidence="2">The sequence shown here is derived from an EMBL/GenBank/DDBJ whole genome shotgun (WGS) entry which is preliminary data.</text>
</comment>
<evidence type="ECO:0000313" key="3">
    <source>
        <dbReference type="Proteomes" id="UP001589836"/>
    </source>
</evidence>
<protein>
    <submittedName>
        <fullName evidence="2">Helix-turn-helix domain-containing protein</fullName>
    </submittedName>
</protein>
<feature type="domain" description="HTH cro/C1-type" evidence="1">
    <location>
        <begin position="12"/>
        <end position="65"/>
    </location>
</feature>
<gene>
    <name evidence="2" type="ORF">ACFFGV_08380</name>
</gene>
<keyword evidence="3" id="KW-1185">Reference proteome</keyword>
<dbReference type="PANTHER" id="PTHR37038:SF14">
    <property type="entry name" value="TRANSCRIPTIONAL ACTIVATOR"/>
    <property type="match status" value="1"/>
</dbReference>
<dbReference type="InterPro" id="IPR001387">
    <property type="entry name" value="Cro/C1-type_HTH"/>
</dbReference>
<dbReference type="Proteomes" id="UP001589836">
    <property type="component" value="Unassembled WGS sequence"/>
</dbReference>
<dbReference type="PROSITE" id="PS50943">
    <property type="entry name" value="HTH_CROC1"/>
    <property type="match status" value="1"/>
</dbReference>
<dbReference type="InterPro" id="IPR010982">
    <property type="entry name" value="Lambda_DNA-bd_dom_sf"/>
</dbReference>
<evidence type="ECO:0000259" key="1">
    <source>
        <dbReference type="PROSITE" id="PS50943"/>
    </source>
</evidence>
<reference evidence="2 3" key="1">
    <citation type="submission" date="2024-09" db="EMBL/GenBank/DDBJ databases">
        <authorList>
            <person name="Sun Q."/>
            <person name="Mori K."/>
        </authorList>
    </citation>
    <scope>NUCLEOTIDE SEQUENCE [LARGE SCALE GENOMIC DNA]</scope>
    <source>
        <strain evidence="2 3">NCAIM B.02529</strain>
    </source>
</reference>
<dbReference type="InterPro" id="IPR011990">
    <property type="entry name" value="TPR-like_helical_dom_sf"/>
</dbReference>
<dbReference type="InterPro" id="IPR041315">
    <property type="entry name" value="PlcR_TPR"/>
</dbReference>
<dbReference type="RefSeq" id="WP_377346617.1">
    <property type="nucleotide sequence ID" value="NZ_JBHLTP010000005.1"/>
</dbReference>
<proteinExistence type="predicted"/>
<organism evidence="2 3">
    <name type="scientific">Pontibacillus salicampi</name>
    <dbReference type="NCBI Taxonomy" id="1449801"/>
    <lineage>
        <taxon>Bacteria</taxon>
        <taxon>Bacillati</taxon>
        <taxon>Bacillota</taxon>
        <taxon>Bacilli</taxon>
        <taxon>Bacillales</taxon>
        <taxon>Bacillaceae</taxon>
        <taxon>Pontibacillus</taxon>
    </lineage>
</organism>
<name>A0ABV6LMG1_9BACI</name>